<keyword evidence="3" id="KW-1185">Reference proteome</keyword>
<evidence type="ECO:0000313" key="2">
    <source>
        <dbReference type="EMBL" id="MBB5998196.1"/>
    </source>
</evidence>
<name>A0A841E5B1_9ACTN</name>
<organism evidence="2 3">
    <name type="scientific">Streptomonospora salina</name>
    <dbReference type="NCBI Taxonomy" id="104205"/>
    <lineage>
        <taxon>Bacteria</taxon>
        <taxon>Bacillati</taxon>
        <taxon>Actinomycetota</taxon>
        <taxon>Actinomycetes</taxon>
        <taxon>Streptosporangiales</taxon>
        <taxon>Nocardiopsidaceae</taxon>
        <taxon>Streptomonospora</taxon>
    </lineage>
</organism>
<protein>
    <submittedName>
        <fullName evidence="2">Uncharacterized protein</fullName>
    </submittedName>
</protein>
<dbReference type="AlphaFoldDB" id="A0A841E5B1"/>
<gene>
    <name evidence="2" type="ORF">HNR25_001947</name>
</gene>
<dbReference type="EMBL" id="JACHLY010000001">
    <property type="protein sequence ID" value="MBB5998196.1"/>
    <property type="molecule type" value="Genomic_DNA"/>
</dbReference>
<dbReference type="RefSeq" id="WP_184634315.1">
    <property type="nucleotide sequence ID" value="NZ_BAABKT010000019.1"/>
</dbReference>
<feature type="compositionally biased region" description="Basic and acidic residues" evidence="1">
    <location>
        <begin position="7"/>
        <end position="20"/>
    </location>
</feature>
<accession>A0A841E5B1</accession>
<sequence>MTSPSRPTEDAETTRLSLRDTSRLAEIAGQLHAAAHAAPDDAPWLRALLVRALEGVDQVRGRGTAVAMARSRIAGEVPRQ</sequence>
<comment type="caution">
    <text evidence="2">The sequence shown here is derived from an EMBL/GenBank/DDBJ whole genome shotgun (WGS) entry which is preliminary data.</text>
</comment>
<feature type="region of interest" description="Disordered" evidence="1">
    <location>
        <begin position="1"/>
        <end position="20"/>
    </location>
</feature>
<evidence type="ECO:0000313" key="3">
    <source>
        <dbReference type="Proteomes" id="UP000578077"/>
    </source>
</evidence>
<dbReference type="Proteomes" id="UP000578077">
    <property type="component" value="Unassembled WGS sequence"/>
</dbReference>
<reference evidence="2 3" key="1">
    <citation type="submission" date="2020-08" db="EMBL/GenBank/DDBJ databases">
        <title>Sequencing the genomes of 1000 actinobacteria strains.</title>
        <authorList>
            <person name="Klenk H.-P."/>
        </authorList>
    </citation>
    <scope>NUCLEOTIDE SEQUENCE [LARGE SCALE GENOMIC DNA]</scope>
    <source>
        <strain evidence="2 3">DSM 44593</strain>
    </source>
</reference>
<evidence type="ECO:0000256" key="1">
    <source>
        <dbReference type="SAM" id="MobiDB-lite"/>
    </source>
</evidence>
<proteinExistence type="predicted"/>